<dbReference type="Gene3D" id="1.10.1200.10">
    <property type="entry name" value="ACP-like"/>
    <property type="match status" value="1"/>
</dbReference>
<feature type="region of interest" description="C-terminal hotdog fold" evidence="9">
    <location>
        <begin position="1077"/>
        <end position="1222"/>
    </location>
</feature>
<dbReference type="InterPro" id="IPR014030">
    <property type="entry name" value="Ketoacyl_synth_N"/>
</dbReference>
<feature type="active site" description="Proton acceptor; for dehydratase activity" evidence="9">
    <location>
        <position position="974"/>
    </location>
</feature>
<dbReference type="PROSITE" id="PS00606">
    <property type="entry name" value="KS3_1"/>
    <property type="match status" value="2"/>
</dbReference>
<comment type="cofactor">
    <cofactor evidence="1">
        <name>pantetheine 4'-phosphate</name>
        <dbReference type="ChEBI" id="CHEBI:47942"/>
    </cofactor>
</comment>
<evidence type="ECO:0000256" key="4">
    <source>
        <dbReference type="ARBA" id="ARBA00022553"/>
    </source>
</evidence>
<feature type="domain" description="PKS/mFAS DH" evidence="13">
    <location>
        <begin position="942"/>
        <end position="1222"/>
    </location>
</feature>
<keyword evidence="8" id="KW-0012">Acyltransferase</keyword>
<organism evidence="14 15">
    <name type="scientific">Streptomyces johnsoniae</name>
    <dbReference type="NCBI Taxonomy" id="3075532"/>
    <lineage>
        <taxon>Bacteria</taxon>
        <taxon>Bacillati</taxon>
        <taxon>Actinomycetota</taxon>
        <taxon>Actinomycetes</taxon>
        <taxon>Kitasatosporales</taxon>
        <taxon>Streptomycetaceae</taxon>
        <taxon>Streptomyces</taxon>
    </lineage>
</organism>
<feature type="active site" description="Proton donor; for dehydratase activity" evidence="9">
    <location>
        <position position="1145"/>
    </location>
</feature>
<keyword evidence="5" id="KW-0808">Transferase</keyword>
<dbReference type="InterPro" id="IPR050091">
    <property type="entry name" value="PKS_NRPS_Biosynth_Enz"/>
</dbReference>
<dbReference type="SUPFAM" id="SSF53901">
    <property type="entry name" value="Thiolase-like"/>
    <property type="match status" value="2"/>
</dbReference>
<dbReference type="Pfam" id="PF00698">
    <property type="entry name" value="Acyl_transf_1"/>
    <property type="match status" value="1"/>
</dbReference>
<evidence type="ECO:0000256" key="1">
    <source>
        <dbReference type="ARBA" id="ARBA00001957"/>
    </source>
</evidence>
<dbReference type="InterPro" id="IPR057326">
    <property type="entry name" value="KR_dom"/>
</dbReference>
<dbReference type="Proteomes" id="UP001183615">
    <property type="component" value="Unassembled WGS sequence"/>
</dbReference>
<dbReference type="PROSITE" id="PS52019">
    <property type="entry name" value="PKS_MFAS_DH"/>
    <property type="match status" value="1"/>
</dbReference>
<proteinExistence type="predicted"/>
<evidence type="ECO:0000256" key="8">
    <source>
        <dbReference type="ARBA" id="ARBA00023315"/>
    </source>
</evidence>
<comment type="pathway">
    <text evidence="2">Antibiotic biosynthesis.</text>
</comment>
<keyword evidence="6" id="KW-0045">Antibiotic biosynthesis</keyword>
<dbReference type="PANTHER" id="PTHR43775">
    <property type="entry name" value="FATTY ACID SYNTHASE"/>
    <property type="match status" value="1"/>
</dbReference>
<dbReference type="CDD" id="cd00833">
    <property type="entry name" value="PKS"/>
    <property type="match status" value="2"/>
</dbReference>
<evidence type="ECO:0000256" key="5">
    <source>
        <dbReference type="ARBA" id="ARBA00022679"/>
    </source>
</evidence>
<dbReference type="InterPro" id="IPR036736">
    <property type="entry name" value="ACP-like_sf"/>
</dbReference>
<dbReference type="InterPro" id="IPR018201">
    <property type="entry name" value="Ketoacyl_synth_AS"/>
</dbReference>
<dbReference type="Gene3D" id="3.30.70.3290">
    <property type="match status" value="1"/>
</dbReference>
<feature type="region of interest" description="Disordered" evidence="10">
    <location>
        <begin position="458"/>
        <end position="478"/>
    </location>
</feature>
<dbReference type="SUPFAM" id="SSF47336">
    <property type="entry name" value="ACP-like"/>
    <property type="match status" value="1"/>
</dbReference>
<feature type="domain" description="Carrier" evidence="11">
    <location>
        <begin position="1665"/>
        <end position="1740"/>
    </location>
</feature>
<comment type="caution">
    <text evidence="14">The sequence shown here is derived from an EMBL/GenBank/DDBJ whole genome shotgun (WGS) entry which is preliminary data.</text>
</comment>
<dbReference type="Pfam" id="PF16197">
    <property type="entry name" value="KAsynt_C_assoc"/>
    <property type="match status" value="1"/>
</dbReference>
<dbReference type="Gene3D" id="3.10.129.110">
    <property type="entry name" value="Polyketide synthase dehydratase"/>
    <property type="match status" value="1"/>
</dbReference>
<evidence type="ECO:0000256" key="10">
    <source>
        <dbReference type="SAM" id="MobiDB-lite"/>
    </source>
</evidence>
<dbReference type="SMART" id="SM00822">
    <property type="entry name" value="PKS_KR"/>
    <property type="match status" value="1"/>
</dbReference>
<dbReference type="SMART" id="SM00827">
    <property type="entry name" value="PKS_AT"/>
    <property type="match status" value="1"/>
</dbReference>
<evidence type="ECO:0000256" key="2">
    <source>
        <dbReference type="ARBA" id="ARBA00004792"/>
    </source>
</evidence>
<feature type="non-terminal residue" evidence="14">
    <location>
        <position position="1952"/>
    </location>
</feature>
<protein>
    <submittedName>
        <fullName evidence="14">Type I polyketide synthase</fullName>
    </submittedName>
</protein>
<keyword evidence="15" id="KW-1185">Reference proteome</keyword>
<dbReference type="InterPro" id="IPR015083">
    <property type="entry name" value="NorB/c/GfsB-D-like_docking"/>
</dbReference>
<evidence type="ECO:0000256" key="6">
    <source>
        <dbReference type="ARBA" id="ARBA00023194"/>
    </source>
</evidence>
<keyword evidence="3" id="KW-0596">Phosphopantetheine</keyword>
<keyword evidence="4" id="KW-0597">Phosphoprotein</keyword>
<dbReference type="SMART" id="SM00826">
    <property type="entry name" value="PKS_DH"/>
    <property type="match status" value="1"/>
</dbReference>
<dbReference type="InterPro" id="IPR009081">
    <property type="entry name" value="PP-bd_ACP"/>
</dbReference>
<dbReference type="PROSITE" id="PS50075">
    <property type="entry name" value="CARRIER"/>
    <property type="match status" value="1"/>
</dbReference>
<dbReference type="PANTHER" id="PTHR43775:SF51">
    <property type="entry name" value="INACTIVE PHENOLPHTHIOCEROL SYNTHESIS POLYKETIDE SYNTHASE TYPE I PKS1-RELATED"/>
    <property type="match status" value="1"/>
</dbReference>
<feature type="domain" description="Ketosynthase family 3 (KS3)" evidence="12">
    <location>
        <begin position="1758"/>
        <end position="1952"/>
    </location>
</feature>
<dbReference type="SMART" id="SM00823">
    <property type="entry name" value="PKS_PP"/>
    <property type="match status" value="1"/>
</dbReference>
<dbReference type="Pfam" id="PF00109">
    <property type="entry name" value="ketoacyl-synt"/>
    <property type="match status" value="2"/>
</dbReference>
<evidence type="ECO:0000313" key="15">
    <source>
        <dbReference type="Proteomes" id="UP001183615"/>
    </source>
</evidence>
<dbReference type="Gene3D" id="3.40.47.10">
    <property type="match status" value="2"/>
</dbReference>
<dbReference type="InterPro" id="IPR016039">
    <property type="entry name" value="Thiolase-like"/>
</dbReference>
<dbReference type="InterPro" id="IPR020806">
    <property type="entry name" value="PKS_PP-bd"/>
</dbReference>
<gene>
    <name evidence="14" type="ORF">RM779_32825</name>
</gene>
<dbReference type="InterPro" id="IPR049551">
    <property type="entry name" value="PKS_DH_C"/>
</dbReference>
<name>A0ABU2SHI7_9ACTN</name>
<dbReference type="InterPro" id="IPR020841">
    <property type="entry name" value="PKS_Beta-ketoAc_synthase_dom"/>
</dbReference>
<dbReference type="InterPro" id="IPR014031">
    <property type="entry name" value="Ketoacyl_synth_C"/>
</dbReference>
<dbReference type="Pfam" id="PF00550">
    <property type="entry name" value="PP-binding"/>
    <property type="match status" value="1"/>
</dbReference>
<dbReference type="Pfam" id="PF21089">
    <property type="entry name" value="PKS_DH_N"/>
    <property type="match status" value="1"/>
</dbReference>
<dbReference type="InterPro" id="IPR016036">
    <property type="entry name" value="Malonyl_transacylase_ACP-bd"/>
</dbReference>
<dbReference type="InterPro" id="IPR020807">
    <property type="entry name" value="PKS_DH"/>
</dbReference>
<dbReference type="Pfam" id="PF02801">
    <property type="entry name" value="Ketoacyl-synt_C"/>
    <property type="match status" value="1"/>
</dbReference>
<feature type="region of interest" description="N-terminal hotdog fold" evidence="9">
    <location>
        <begin position="942"/>
        <end position="1064"/>
    </location>
</feature>
<evidence type="ECO:0000259" key="11">
    <source>
        <dbReference type="PROSITE" id="PS50075"/>
    </source>
</evidence>
<dbReference type="InterPro" id="IPR013968">
    <property type="entry name" value="PKS_KR"/>
</dbReference>
<dbReference type="InterPro" id="IPR036291">
    <property type="entry name" value="NAD(P)-bd_dom_sf"/>
</dbReference>
<evidence type="ECO:0000256" key="7">
    <source>
        <dbReference type="ARBA" id="ARBA00023268"/>
    </source>
</evidence>
<dbReference type="PROSITE" id="PS52004">
    <property type="entry name" value="KS3_2"/>
    <property type="match status" value="2"/>
</dbReference>
<dbReference type="InterPro" id="IPR016035">
    <property type="entry name" value="Acyl_Trfase/lysoPLipase"/>
</dbReference>
<dbReference type="Gene3D" id="3.40.366.10">
    <property type="entry name" value="Malonyl-Coenzyme A Acyl Carrier Protein, domain 2"/>
    <property type="match status" value="1"/>
</dbReference>
<feature type="domain" description="Ketosynthase family 3 (KS3)" evidence="12">
    <location>
        <begin position="33"/>
        <end position="459"/>
    </location>
</feature>
<dbReference type="SUPFAM" id="SSF55048">
    <property type="entry name" value="Probable ACP-binding domain of malonyl-CoA ACP transacylase"/>
    <property type="match status" value="1"/>
</dbReference>
<evidence type="ECO:0000259" key="13">
    <source>
        <dbReference type="PROSITE" id="PS52019"/>
    </source>
</evidence>
<dbReference type="SMART" id="SM00825">
    <property type="entry name" value="PKS_KS"/>
    <property type="match status" value="2"/>
</dbReference>
<evidence type="ECO:0000256" key="3">
    <source>
        <dbReference type="ARBA" id="ARBA00022450"/>
    </source>
</evidence>
<dbReference type="InterPro" id="IPR042104">
    <property type="entry name" value="PKS_dehydratase_sf"/>
</dbReference>
<dbReference type="InterPro" id="IPR049552">
    <property type="entry name" value="PKS_DH_N"/>
</dbReference>
<dbReference type="SUPFAM" id="SSF52151">
    <property type="entry name" value="FabD/lysophospholipase-like"/>
    <property type="match status" value="1"/>
</dbReference>
<dbReference type="InterPro" id="IPR014043">
    <property type="entry name" value="Acyl_transferase_dom"/>
</dbReference>
<evidence type="ECO:0000259" key="12">
    <source>
        <dbReference type="PROSITE" id="PS52004"/>
    </source>
</evidence>
<keyword evidence="7" id="KW-0511">Multifunctional enzyme</keyword>
<dbReference type="EMBL" id="JAVREV010000032">
    <property type="protein sequence ID" value="MDT0447344.1"/>
    <property type="molecule type" value="Genomic_DNA"/>
</dbReference>
<evidence type="ECO:0000313" key="14">
    <source>
        <dbReference type="EMBL" id="MDT0447344.1"/>
    </source>
</evidence>
<dbReference type="Pfam" id="PF08990">
    <property type="entry name" value="Docking"/>
    <property type="match status" value="1"/>
</dbReference>
<dbReference type="SMART" id="SM01294">
    <property type="entry name" value="PKS_PP_betabranch"/>
    <property type="match status" value="1"/>
</dbReference>
<dbReference type="CDD" id="cd08956">
    <property type="entry name" value="KR_3_FAS_SDR_x"/>
    <property type="match status" value="1"/>
</dbReference>
<dbReference type="Pfam" id="PF08659">
    <property type="entry name" value="KR"/>
    <property type="match status" value="1"/>
</dbReference>
<dbReference type="Gene3D" id="3.40.50.720">
    <property type="entry name" value="NAD(P)-binding Rossmann-like Domain"/>
    <property type="match status" value="1"/>
</dbReference>
<dbReference type="PROSITE" id="PS00012">
    <property type="entry name" value="PHOSPHOPANTETHEINE"/>
    <property type="match status" value="1"/>
</dbReference>
<dbReference type="Pfam" id="PF22953">
    <property type="entry name" value="SpnB_Rossmann"/>
    <property type="match status" value="1"/>
</dbReference>
<accession>A0ABU2SHI7</accession>
<dbReference type="SUPFAM" id="SSF51735">
    <property type="entry name" value="NAD(P)-binding Rossmann-fold domains"/>
    <property type="match status" value="2"/>
</dbReference>
<dbReference type="Pfam" id="PF14765">
    <property type="entry name" value="PS-DH"/>
    <property type="match status" value="1"/>
</dbReference>
<dbReference type="InterPro" id="IPR006162">
    <property type="entry name" value="Ppantetheine_attach_site"/>
</dbReference>
<sequence>MTTEEKLLDYLKLVTADLHKTRQRLKEVEERTPEPIAIVAMSCRYPGGVRSPEDLWRLVAEGGDAITEFPADRGWDLDALYHEERGRPGTSYVRHGGFLHDAAEFDPGFFGISPREALAMDPQQRLLLETSWEAIERAGINPQSLAGTRTGVFAGVMYHDYASRMPTAPEGLEGYFYNGSAGSVASGRIAYALGLEGPAVTVDTACSSSLVALHLACHALRESDCTMALAAGATVLASPNLYVESSRQQALAADGRCKAFADAADGAGFSEGVGVLLLERLSDARRNGHPVLAVVRGSAVNQDGASSGLTAPNGPAQERVIRAALANAGLTTADIDGVEAHGTGTTLGDPIEAQALIATYGQERSAERPLWLGSLKSNIGHSQAAAGVGGVIKTVMAMRHGVLPRTLHVDRPSSHVEWDAGAVRLLTEAVPWPETGRPRRAGVSSFGASGTNAHAIIEQPEEPAPRPAADGADGADGERPTVLVLHGAEPAAVGAQAAALLDHLEDEPALPLGGVAHALVTTRATLDHRAAVVARDRATALDGLAALADGRPDPSAVTGRALPGADRPVLVFPGQGSQWVGMAVDLLDVVPEFAVRMGECEEALAPFVEWSLGEVLRDVSGGWLERVDVVQPVLWAVMVSLAEVWRVHGVVPSAVVGHSQGEIAAAVVAGGLSLEDGARVVALRSRALLGLSGRGGMVSVGESVGDVVVRVAGWGERISVAAVNGPRATVVSGDPEALAELLAVCEAEGVRARRVPVDYASHGPQVESIRDELLTALAEITPRQATVPFFSTVTAEPVDTGGLDAAYWYTNLRETVRFEDTTRALLAAGHGLFVEVSAHPVLTAAIEDSIQAAAEDTDTEAAAVGTLRKDENGPLRFLTSLAEAHAHGARVDWTAHAAPAAAGATGPAVPLPTYAFQRRRYWLDAPAGTASAAGLGLSNAEHPLLGALVALADADGVLFTGQISLRAQPWLAGHAVRGDVLLPGTALLELAVQAGDQVGCGTVEELTLEAPLVLPERGDVQLQLVVDEPGADGRRALRLYARPDATAPWTRHAEGIVAPGAEAPASGLAAAWPPADAEPLPVDGLYEQLAARGFAYDGAFRGLRAAWHRAARPDGEPAELYAEVALPETARADAEHYGLHPALLDAALHPLALVDGSEADGGRLPFSWSGVTLHAVGAAALRVRLRLLGTGQVAVTVADAAGELVADIDGLALRPPAGAPADAAGPALRPVVWLPLTAPVDAAGPVEGADVLRLVGGDGLGSVYEVVGRVLGWVRGVLAGGGSGVVVTCGAVGVGGGDVVCDPGGAGVWGLVRSVQVEHPGRLVLLDVGAGGDSGVGDGVVAAAVASGEPQLALRDGQFFVPRLGDPAPPVPRPAPLPADGAVVITGGTGMLGMAVARHVVGVHGVRQVVLVSRSGEGAVGVGELVAELAGVGAEVRVVAGDVADRGVVEEVFAGLDRPLSAVVHATGVLADGIVDNLTEDTLARVLRSKVDGAWHVHEVLGGLGWRVPLVLCSSAAGVLGSGGQGAYAAANAVLDGLAQVRGGAGLPGVSLAWGLWEQRSAMTGGLGEADLARMARGGLQPLTTAEGLALLDQALDGLEPEQGRATLLAARLAPGAAAQDLPALLRHRAPAHATRRRRRRAADAPAADPLRQRLAALAEPEQRHAVLTLVRENVAAVLGHASPDTVAAGRPFKDLGFDSLTAVELRNRLNTATGLRLPATLVFDHPTPEALAGLIRTRVLDLAPAQPQTLAGGGGADEPVAIVGMACRYPGGVESPEDLWRLVVDGGDAVGDFPGDRGWDLAGIYDPDPERVGTSYTRRGGFLPGAGDFDAELFGISPREALAMDPQQRLLLETSWEVFERAGLDPLGMRGKDVGVFAGVMYHDYGSRLHSVPEDVEGYLATGASSSVISGRIAYSFGLEGPALTVDTACSSSLVALHLAAQSLRNGECSM</sequence>
<dbReference type="InterPro" id="IPR055123">
    <property type="entry name" value="SpnB-like_Rossmann"/>
</dbReference>
<evidence type="ECO:0000256" key="9">
    <source>
        <dbReference type="PROSITE-ProRule" id="PRU01363"/>
    </source>
</evidence>
<dbReference type="InterPro" id="IPR049900">
    <property type="entry name" value="PKS_mFAS_DH"/>
</dbReference>
<reference evidence="15" key="1">
    <citation type="submission" date="2023-07" db="EMBL/GenBank/DDBJ databases">
        <title>30 novel species of actinomycetes from the DSMZ collection.</title>
        <authorList>
            <person name="Nouioui I."/>
        </authorList>
    </citation>
    <scope>NUCLEOTIDE SEQUENCE [LARGE SCALE GENOMIC DNA]</scope>
    <source>
        <strain evidence="15">DSM 41886</strain>
    </source>
</reference>
<dbReference type="InterPro" id="IPR032821">
    <property type="entry name" value="PKS_assoc"/>
</dbReference>
<dbReference type="InterPro" id="IPR001227">
    <property type="entry name" value="Ac_transferase_dom_sf"/>
</dbReference>